<dbReference type="Gene3D" id="3.30.200.20">
    <property type="entry name" value="Phosphorylase Kinase, domain 1"/>
    <property type="match status" value="1"/>
</dbReference>
<evidence type="ECO:0000256" key="5">
    <source>
        <dbReference type="PROSITE-ProRule" id="PRU10141"/>
    </source>
</evidence>
<accession>A0A545SMH4</accession>
<evidence type="ECO:0000313" key="8">
    <source>
        <dbReference type="Proteomes" id="UP000319732"/>
    </source>
</evidence>
<feature type="domain" description="Protein kinase" evidence="6">
    <location>
        <begin position="83"/>
        <end position="355"/>
    </location>
</feature>
<proteinExistence type="predicted"/>
<keyword evidence="8" id="KW-1185">Reference proteome</keyword>
<dbReference type="AlphaFoldDB" id="A0A545SMH4"/>
<dbReference type="CDD" id="cd14014">
    <property type="entry name" value="STKc_PknB_like"/>
    <property type="match status" value="1"/>
</dbReference>
<dbReference type="SUPFAM" id="SSF56112">
    <property type="entry name" value="Protein kinase-like (PK-like)"/>
    <property type="match status" value="1"/>
</dbReference>
<dbReference type="Pfam" id="PF13424">
    <property type="entry name" value="TPR_12"/>
    <property type="match status" value="1"/>
</dbReference>
<dbReference type="Pfam" id="PF00069">
    <property type="entry name" value="Pkinase"/>
    <property type="match status" value="1"/>
</dbReference>
<evidence type="ECO:0000256" key="1">
    <source>
        <dbReference type="ARBA" id="ARBA00022679"/>
    </source>
</evidence>
<dbReference type="PROSITE" id="PS00107">
    <property type="entry name" value="PROTEIN_KINASE_ATP"/>
    <property type="match status" value="1"/>
</dbReference>
<keyword evidence="4 5" id="KW-0067">ATP-binding</keyword>
<dbReference type="SUPFAM" id="SSF48452">
    <property type="entry name" value="TPR-like"/>
    <property type="match status" value="2"/>
</dbReference>
<sequence>MIIGQPQVDSIFHRALALPPQQRAEFLARACGADNDLRREVEALLSAAGDCAGYFEHFLQRLDALKTNQENTGLPGLKQVGPWKLLALLGRGGMGSVYLAERADHQYTKRAALKVLPLGADDPISRYRFMSERQILAQLNHENIARFVDGGVTDCGTPYFVMDYINGTSIDKYCRLKKMTSKQILYLFLNVCEAVQYAHSHLVVHRDLKPSNILVDENNTVKLLDFGIAKILATGKPGVELTQASSCPMTPGYASPEMLQGKTVNITTDVYSLGVVLYELLTGSKPYANGTSAANLQHTGLHNRPAKSETVTGSRDRRKTLRGDIATILTKAIDTRPESRYTSVRYLADDIKRYLNGFPIQARPYSPLYHAGRFIHRHRTLASIAAAAILSLCFSTLFSILQMHEAQRQRDLARYQQQHVQASNDFLRLLLEEIGPAGTALTLAELLDRGVSMLERQFESRPRYIGHMLYEFSQSYYSLANTKRAADILQKAENVARQQDDWELVSTILCARANRMFRIDPEFAKRHYKDAISIQTGLPLTSINNRLTCDHARARLLVSEGDPRGALAVIDKALSASSELASAPGELHFSLLNRKTLILYSLGLQTEVLTTNDQLLELMEKSGRDSTIGYQIERQNRAILMDTMGEILASVEVRRQVLERLQSTGGENQLPDKFVTRYADGLMRLHRFDEALALYRENIGKVRRQGDTLQVAHHQFNIGKILSYQGKYSEAEDNLRAAETVYQASPIVNRRPLDRIALARVVLLRQQGHFHTALQAAGALLESMGYPEQKAGFLLSQTLREAAITALDSDDKGVAKQYVDDFLHTATRLARSHQKSADVGYAHYLRARLKLQSNLYASARKDLDTAVKALSTGAGKDHPNTQQAVRLLSATGAPGMSGH</sequence>
<evidence type="ECO:0000256" key="3">
    <source>
        <dbReference type="ARBA" id="ARBA00022777"/>
    </source>
</evidence>
<dbReference type="PROSITE" id="PS00108">
    <property type="entry name" value="PROTEIN_KINASE_ST"/>
    <property type="match status" value="1"/>
</dbReference>
<dbReference type="InterPro" id="IPR011009">
    <property type="entry name" value="Kinase-like_dom_sf"/>
</dbReference>
<organism evidence="7 8">
    <name type="scientific">Exilibacterium tricleocarpae</name>
    <dbReference type="NCBI Taxonomy" id="2591008"/>
    <lineage>
        <taxon>Bacteria</taxon>
        <taxon>Pseudomonadati</taxon>
        <taxon>Pseudomonadota</taxon>
        <taxon>Gammaproteobacteria</taxon>
        <taxon>Cellvibrionales</taxon>
        <taxon>Cellvibrionaceae</taxon>
        <taxon>Exilibacterium</taxon>
    </lineage>
</organism>
<dbReference type="InterPro" id="IPR000719">
    <property type="entry name" value="Prot_kinase_dom"/>
</dbReference>
<keyword evidence="1" id="KW-0808">Transferase</keyword>
<dbReference type="EMBL" id="VHSG01000043">
    <property type="protein sequence ID" value="TQV66163.1"/>
    <property type="molecule type" value="Genomic_DNA"/>
</dbReference>
<dbReference type="OrthoDB" id="9801841at2"/>
<protein>
    <submittedName>
        <fullName evidence="7">Serine/threonine protein kinase</fullName>
    </submittedName>
</protein>
<name>A0A545SMH4_9GAMM</name>
<dbReference type="Gene3D" id="1.25.40.10">
    <property type="entry name" value="Tetratricopeptide repeat domain"/>
    <property type="match status" value="2"/>
</dbReference>
<keyword evidence="7" id="KW-0723">Serine/threonine-protein kinase</keyword>
<dbReference type="PANTHER" id="PTHR43289:SF34">
    <property type="entry name" value="SERINE_THREONINE-PROTEIN KINASE YBDM-RELATED"/>
    <property type="match status" value="1"/>
</dbReference>
<dbReference type="Gene3D" id="1.10.510.10">
    <property type="entry name" value="Transferase(Phosphotransferase) domain 1"/>
    <property type="match status" value="1"/>
</dbReference>
<dbReference type="GO" id="GO:0005524">
    <property type="term" value="F:ATP binding"/>
    <property type="evidence" value="ECO:0007669"/>
    <property type="project" value="UniProtKB-UniRule"/>
</dbReference>
<evidence type="ECO:0000259" key="6">
    <source>
        <dbReference type="PROSITE" id="PS50011"/>
    </source>
</evidence>
<evidence type="ECO:0000256" key="2">
    <source>
        <dbReference type="ARBA" id="ARBA00022741"/>
    </source>
</evidence>
<dbReference type="PANTHER" id="PTHR43289">
    <property type="entry name" value="MITOGEN-ACTIVATED PROTEIN KINASE KINASE KINASE 20-RELATED"/>
    <property type="match status" value="1"/>
</dbReference>
<dbReference type="InterPro" id="IPR017441">
    <property type="entry name" value="Protein_kinase_ATP_BS"/>
</dbReference>
<evidence type="ECO:0000313" key="7">
    <source>
        <dbReference type="EMBL" id="TQV66163.1"/>
    </source>
</evidence>
<reference evidence="7 8" key="1">
    <citation type="submission" date="2019-06" db="EMBL/GenBank/DDBJ databases">
        <title>Whole genome sequence for Cellvibrionaceae sp. R142.</title>
        <authorList>
            <person name="Wang G."/>
        </authorList>
    </citation>
    <scope>NUCLEOTIDE SEQUENCE [LARGE SCALE GENOMIC DNA]</scope>
    <source>
        <strain evidence="7 8">R142</strain>
    </source>
</reference>
<comment type="caution">
    <text evidence="7">The sequence shown here is derived from an EMBL/GenBank/DDBJ whole genome shotgun (WGS) entry which is preliminary data.</text>
</comment>
<dbReference type="RefSeq" id="WP_142930159.1">
    <property type="nucleotide sequence ID" value="NZ_ML660118.1"/>
</dbReference>
<dbReference type="Proteomes" id="UP000319732">
    <property type="component" value="Unassembled WGS sequence"/>
</dbReference>
<dbReference type="GO" id="GO:0004674">
    <property type="term" value="F:protein serine/threonine kinase activity"/>
    <property type="evidence" value="ECO:0007669"/>
    <property type="project" value="UniProtKB-KW"/>
</dbReference>
<dbReference type="SMART" id="SM00220">
    <property type="entry name" value="S_TKc"/>
    <property type="match status" value="1"/>
</dbReference>
<dbReference type="InterPro" id="IPR008271">
    <property type="entry name" value="Ser/Thr_kinase_AS"/>
</dbReference>
<gene>
    <name evidence="7" type="ORF">FKG94_27455</name>
</gene>
<dbReference type="PROSITE" id="PS50011">
    <property type="entry name" value="PROTEIN_KINASE_DOM"/>
    <property type="match status" value="1"/>
</dbReference>
<feature type="binding site" evidence="5">
    <location>
        <position position="114"/>
    </location>
    <ligand>
        <name>ATP</name>
        <dbReference type="ChEBI" id="CHEBI:30616"/>
    </ligand>
</feature>
<keyword evidence="3 7" id="KW-0418">Kinase</keyword>
<keyword evidence="2 5" id="KW-0547">Nucleotide-binding</keyword>
<evidence type="ECO:0000256" key="4">
    <source>
        <dbReference type="ARBA" id="ARBA00022840"/>
    </source>
</evidence>
<dbReference type="InterPro" id="IPR011990">
    <property type="entry name" value="TPR-like_helical_dom_sf"/>
</dbReference>